<proteinExistence type="inferred from homology"/>
<dbReference type="Pfam" id="PF00135">
    <property type="entry name" value="COesterase"/>
    <property type="match status" value="1"/>
</dbReference>
<dbReference type="SUPFAM" id="SSF53474">
    <property type="entry name" value="alpha/beta-Hydrolases"/>
    <property type="match status" value="1"/>
</dbReference>
<dbReference type="EMBL" id="KQ964264">
    <property type="protein sequence ID" value="KXJ87079.1"/>
    <property type="molecule type" value="Genomic_DNA"/>
</dbReference>
<evidence type="ECO:0000256" key="4">
    <source>
        <dbReference type="SAM" id="MobiDB-lite"/>
    </source>
</evidence>
<dbReference type="OrthoDB" id="408631at2759"/>
<feature type="region of interest" description="Disordered" evidence="4">
    <location>
        <begin position="510"/>
        <end position="529"/>
    </location>
</feature>
<feature type="region of interest" description="Disordered" evidence="4">
    <location>
        <begin position="55"/>
        <end position="77"/>
    </location>
</feature>
<keyword evidence="2 3" id="KW-0378">Hydrolase</keyword>
<keyword evidence="3" id="KW-0732">Signal</keyword>
<reference evidence="7" key="1">
    <citation type="submission" date="2016-02" db="EMBL/GenBank/DDBJ databases">
        <title>Draft genome sequence of Microdochium bolleyi, a fungal endophyte of beachgrass.</title>
        <authorList>
            <consortium name="DOE Joint Genome Institute"/>
            <person name="David A.S."/>
            <person name="May G."/>
            <person name="Haridas S."/>
            <person name="Lim J."/>
            <person name="Wang M."/>
            <person name="Labutti K."/>
            <person name="Lipzen A."/>
            <person name="Barry K."/>
            <person name="Grigoriev I.V."/>
        </authorList>
    </citation>
    <scope>NUCLEOTIDE SEQUENCE [LARGE SCALE GENOMIC DNA]</scope>
    <source>
        <strain evidence="7">J235TASD1</strain>
    </source>
</reference>
<name>A0A136IQU9_9PEZI</name>
<evidence type="ECO:0000259" key="5">
    <source>
        <dbReference type="Pfam" id="PF00135"/>
    </source>
</evidence>
<evidence type="ECO:0000256" key="2">
    <source>
        <dbReference type="ARBA" id="ARBA00022801"/>
    </source>
</evidence>
<sequence length="596" mass="63969">MRRFTKQLLLASGLVAAAASTSPCVTDPARDVTYQGLERNGIEVFLNIPYGQDTSGEHRFKPARPATPARGSTVEATSYGPACPQALGVSSPPLMLGNITRVSEDCLNLNVARPKGTTPDQRLPVLVFIHGGSFWSGSNGEPTTSPDGMILESVANGLPVMHVAMNYRMGFFGFAQSDALESEGSENAGLRDQRLAIEWVRDNIAAFGGDGSKITIFGQSSGGLAVGMQIMAYGGTKPVPFQQGICESQALEPGITGNFTIDAMQLLVDAVGCNSTSLHSAETVSCLRGLDTQKLLQASLDTYVADIAHNIGDIWLPVVDGDFLPAPPSQLSREHRLATHVTTMIGWCDADVDYYTDSSIATAEDTHSFISDYIPYVTPENINTLLGLYPVSEFEAASRNSNGDLSAEFFRAARIFRDILMTCQPTWFGQQVTAANGGDVYLYDWNQTVLAPALEVVSNKTGWGPVHTSEFAYIFGNLSHYDVNGYPFAPTPADYALRSRGSRSWSTFAATGRPGGSSASPPPSCGAGKQHDTFQGFERAFPDGPDGEAYVFVVGGAKEGLSAFDGPHATEAIKAQRLKERCAFINSDEMIEQLRF</sequence>
<dbReference type="GO" id="GO:0052689">
    <property type="term" value="F:carboxylic ester hydrolase activity"/>
    <property type="evidence" value="ECO:0007669"/>
    <property type="project" value="TreeGrafter"/>
</dbReference>
<feature type="chain" id="PRO_5007230141" description="Carboxylic ester hydrolase" evidence="3">
    <location>
        <begin position="21"/>
        <end position="596"/>
    </location>
</feature>
<dbReference type="InterPro" id="IPR002018">
    <property type="entry name" value="CarbesteraseB"/>
</dbReference>
<dbReference type="ESTHER" id="9pezi-a0a136iqu9">
    <property type="family name" value="Fungal_carboxylesterase_lipase"/>
</dbReference>
<feature type="domain" description="Carboxylesterase type B" evidence="5">
    <location>
        <begin position="40"/>
        <end position="518"/>
    </location>
</feature>
<dbReference type="EC" id="3.1.1.-" evidence="3"/>
<evidence type="ECO:0000256" key="3">
    <source>
        <dbReference type="RuleBase" id="RU361235"/>
    </source>
</evidence>
<gene>
    <name evidence="6" type="ORF">Micbo1qcDRAFT_218309</name>
</gene>
<dbReference type="InParanoid" id="A0A136IQU9"/>
<dbReference type="Proteomes" id="UP000070501">
    <property type="component" value="Unassembled WGS sequence"/>
</dbReference>
<dbReference type="STRING" id="196109.A0A136IQU9"/>
<dbReference type="InterPro" id="IPR019826">
    <property type="entry name" value="Carboxylesterase_B_AS"/>
</dbReference>
<evidence type="ECO:0000313" key="7">
    <source>
        <dbReference type="Proteomes" id="UP000070501"/>
    </source>
</evidence>
<organism evidence="6 7">
    <name type="scientific">Microdochium bolleyi</name>
    <dbReference type="NCBI Taxonomy" id="196109"/>
    <lineage>
        <taxon>Eukaryota</taxon>
        <taxon>Fungi</taxon>
        <taxon>Dikarya</taxon>
        <taxon>Ascomycota</taxon>
        <taxon>Pezizomycotina</taxon>
        <taxon>Sordariomycetes</taxon>
        <taxon>Xylariomycetidae</taxon>
        <taxon>Xylariales</taxon>
        <taxon>Microdochiaceae</taxon>
        <taxon>Microdochium</taxon>
    </lineage>
</organism>
<keyword evidence="7" id="KW-1185">Reference proteome</keyword>
<feature type="signal peptide" evidence="3">
    <location>
        <begin position="1"/>
        <end position="20"/>
    </location>
</feature>
<dbReference type="InterPro" id="IPR029058">
    <property type="entry name" value="AB_hydrolase_fold"/>
</dbReference>
<dbReference type="InterPro" id="IPR050654">
    <property type="entry name" value="AChE-related_enzymes"/>
</dbReference>
<feature type="compositionally biased region" description="Low complexity" evidence="4">
    <location>
        <begin position="510"/>
        <end position="519"/>
    </location>
</feature>
<dbReference type="AlphaFoldDB" id="A0A136IQU9"/>
<accession>A0A136IQU9</accession>
<protein>
    <recommendedName>
        <fullName evidence="3">Carboxylic ester hydrolase</fullName>
        <ecNumber evidence="3">3.1.1.-</ecNumber>
    </recommendedName>
</protein>
<comment type="similarity">
    <text evidence="1 3">Belongs to the type-B carboxylesterase/lipase family.</text>
</comment>
<dbReference type="PANTHER" id="PTHR43918:SF4">
    <property type="entry name" value="CARBOXYLIC ESTER HYDROLASE"/>
    <property type="match status" value="1"/>
</dbReference>
<evidence type="ECO:0000313" key="6">
    <source>
        <dbReference type="EMBL" id="KXJ87079.1"/>
    </source>
</evidence>
<evidence type="ECO:0000256" key="1">
    <source>
        <dbReference type="ARBA" id="ARBA00005964"/>
    </source>
</evidence>
<dbReference type="PANTHER" id="PTHR43918">
    <property type="entry name" value="ACETYLCHOLINESTERASE"/>
    <property type="match status" value="1"/>
</dbReference>
<dbReference type="PROSITE" id="PS00122">
    <property type="entry name" value="CARBOXYLESTERASE_B_1"/>
    <property type="match status" value="1"/>
</dbReference>
<dbReference type="Gene3D" id="3.40.50.1820">
    <property type="entry name" value="alpha/beta hydrolase"/>
    <property type="match status" value="1"/>
</dbReference>